<evidence type="ECO:0000256" key="2">
    <source>
        <dbReference type="ARBA" id="ARBA00022485"/>
    </source>
</evidence>
<keyword evidence="2" id="KW-0004">4Fe-4S</keyword>
<keyword evidence="3" id="KW-0479">Metal-binding</keyword>
<sequence length="801" mass="93608">MAVRIEDQTIYLGVRDLLQPVYRQQMLSSFPLPQRGMLGREAQTRVQKQKERRFGLFHSEYAVSRSYAYEGYTFHIYGRIDGVYNLKNRVEIEEIKSVILQAVEFRRLKIEQYPEFIEQVLFYAYLLQDELQGKEVAAYLVLVNLINDARRTFPVDYNRLQVERLLFRRFAHILANLQREQQERLRREDELKKIRFTLPEKRPQQKKMMRAVASSVEQKRHLLVSAPTGTGKTAAALFPAIQYAYSRGKKLFFVTSKTTQQAIVQETMYPLLEQGLDFHTVYLRAAEKMCANKVFFCHEAFCPYIADYRDRFLQSNLQAELEAHTALLPDRIYDAAAAHTLCPFEVSLDMSLSADLIIGDYNYVFDPGVYLRRLFARKDYSDWILIIDEAHNLYDRGMGYLSPEIRREQVQNLIGLYEDKETKVYQKLLQGLKEIMRLLDSLELEGDIHFAGQQYFKVELNTRQWEEAFLLYEAAFVRYLIHNVKKRIVLMEDPAEKLYYVLRRFVQIARLKERAFVPFYDAAGILKIQCCDPSDYLGRRMEGFHSVIAMSATLDPMPFYLDVLGFNAERSDVLQLDSPFPAENRKIIIVPGVSTRYKDRMQNYPKIAEIIKNTVRQRKGNYLVFFPSYDFVQNVNLFLGDLNQKKILQKPSMKEEDREQVLLELKRGNEPVLLLAVMGGIFSEGIDYSGDMAIGVIVVSPALPKISYERELLREYYDEKQDQGMEYAYIYPGMNKVIQAVGRLIRSATDKGVVLLIGERFARDEYNLLLPDYWLHGSGDVEITNEYKEAIRSFWNRLDNT</sequence>
<keyword evidence="9" id="KW-0408">Iron</keyword>
<dbReference type="GO" id="GO:0005524">
    <property type="term" value="F:ATP binding"/>
    <property type="evidence" value="ECO:0007669"/>
    <property type="project" value="UniProtKB-KW"/>
</dbReference>
<organism evidence="18">
    <name type="scientific">Caldithrix abyssi</name>
    <dbReference type="NCBI Taxonomy" id="187145"/>
    <lineage>
        <taxon>Bacteria</taxon>
        <taxon>Pseudomonadati</taxon>
        <taxon>Calditrichota</taxon>
        <taxon>Calditrichia</taxon>
        <taxon>Calditrichales</taxon>
        <taxon>Calditrichaceae</taxon>
        <taxon>Caldithrix</taxon>
    </lineage>
</organism>
<reference evidence="18" key="1">
    <citation type="journal article" date="2020" name="mSystems">
        <title>Genome- and Community-Level Interaction Insights into Carbon Utilization and Element Cycling Functions of Hydrothermarchaeota in Hydrothermal Sediment.</title>
        <authorList>
            <person name="Zhou Z."/>
            <person name="Liu Y."/>
            <person name="Xu W."/>
            <person name="Pan J."/>
            <person name="Luo Z.H."/>
            <person name="Li M."/>
        </authorList>
    </citation>
    <scope>NUCLEOTIDE SEQUENCE [LARGE SCALE GENOMIC DNA]</scope>
    <source>
        <strain evidence="18">HyVt-577</strain>
    </source>
</reference>
<dbReference type="GO" id="GO:0051539">
    <property type="term" value="F:4 iron, 4 sulfur cluster binding"/>
    <property type="evidence" value="ECO:0007669"/>
    <property type="project" value="UniProtKB-KW"/>
</dbReference>
<dbReference type="Gene3D" id="1.10.275.40">
    <property type="match status" value="1"/>
</dbReference>
<evidence type="ECO:0000259" key="17">
    <source>
        <dbReference type="PROSITE" id="PS51193"/>
    </source>
</evidence>
<dbReference type="GO" id="GO:0016818">
    <property type="term" value="F:hydrolase activity, acting on acid anhydrides, in phosphorus-containing anhydrides"/>
    <property type="evidence" value="ECO:0007669"/>
    <property type="project" value="InterPro"/>
</dbReference>
<comment type="similarity">
    <text evidence="14">Belongs to the helicase family. DinG subfamily.</text>
</comment>
<evidence type="ECO:0000256" key="6">
    <source>
        <dbReference type="ARBA" id="ARBA00022801"/>
    </source>
</evidence>
<evidence type="ECO:0000256" key="3">
    <source>
        <dbReference type="ARBA" id="ARBA00022723"/>
    </source>
</evidence>
<keyword evidence="5" id="KW-0227">DNA damage</keyword>
<dbReference type="InterPro" id="IPR010614">
    <property type="entry name" value="RAD3-like_helicase_DEAD"/>
</dbReference>
<dbReference type="InterPro" id="IPR042493">
    <property type="entry name" value="XPD_DNA_FeS"/>
</dbReference>
<proteinExistence type="inferred from homology"/>
<evidence type="ECO:0000256" key="7">
    <source>
        <dbReference type="ARBA" id="ARBA00022806"/>
    </source>
</evidence>
<dbReference type="EC" id="5.6.2.3" evidence="15"/>
<accession>A0A7V4U2I1</accession>
<feature type="domain" description="Helicase ATP-binding" evidence="17">
    <location>
        <begin position="191"/>
        <end position="442"/>
    </location>
</feature>
<keyword evidence="10" id="KW-0411">Iron-sulfur</keyword>
<evidence type="ECO:0000256" key="5">
    <source>
        <dbReference type="ARBA" id="ARBA00022763"/>
    </source>
</evidence>
<comment type="cofactor">
    <cofactor evidence="1">
        <name>[4Fe-4S] cluster</name>
        <dbReference type="ChEBI" id="CHEBI:49883"/>
    </cofactor>
</comment>
<dbReference type="GO" id="GO:0006281">
    <property type="term" value="P:DNA repair"/>
    <property type="evidence" value="ECO:0007669"/>
    <property type="project" value="UniProtKB-KW"/>
</dbReference>
<keyword evidence="6" id="KW-0378">Hydrolase</keyword>
<dbReference type="SMART" id="SM00491">
    <property type="entry name" value="HELICc2"/>
    <property type="match status" value="1"/>
</dbReference>
<evidence type="ECO:0000256" key="4">
    <source>
        <dbReference type="ARBA" id="ARBA00022741"/>
    </source>
</evidence>
<evidence type="ECO:0000256" key="12">
    <source>
        <dbReference type="ARBA" id="ARBA00023204"/>
    </source>
</evidence>
<comment type="caution">
    <text evidence="18">The sequence shown here is derived from an EMBL/GenBank/DDBJ whole genome shotgun (WGS) entry which is preliminary data.</text>
</comment>
<dbReference type="Gene3D" id="3.90.320.10">
    <property type="match status" value="1"/>
</dbReference>
<dbReference type="GO" id="GO:0043139">
    <property type="term" value="F:5'-3' DNA helicase activity"/>
    <property type="evidence" value="ECO:0007669"/>
    <property type="project" value="UniProtKB-EC"/>
</dbReference>
<evidence type="ECO:0000256" key="10">
    <source>
        <dbReference type="ARBA" id="ARBA00023014"/>
    </source>
</evidence>
<dbReference type="InterPro" id="IPR014013">
    <property type="entry name" value="Helic_SF1/SF2_ATP-bd_DinG/Rad3"/>
</dbReference>
<comment type="catalytic activity">
    <reaction evidence="16">
        <text>ATP + H2O = ADP + phosphate + H(+)</text>
        <dbReference type="Rhea" id="RHEA:13065"/>
        <dbReference type="ChEBI" id="CHEBI:15377"/>
        <dbReference type="ChEBI" id="CHEBI:15378"/>
        <dbReference type="ChEBI" id="CHEBI:30616"/>
        <dbReference type="ChEBI" id="CHEBI:43474"/>
        <dbReference type="ChEBI" id="CHEBI:456216"/>
        <dbReference type="EC" id="5.6.2.3"/>
    </reaction>
</comment>
<dbReference type="AlphaFoldDB" id="A0A7V4U2I1"/>
<dbReference type="PANTHER" id="PTHR11472">
    <property type="entry name" value="DNA REPAIR DEAD HELICASE RAD3/XP-D SUBFAMILY MEMBER"/>
    <property type="match status" value="1"/>
</dbReference>
<dbReference type="GO" id="GO:0046872">
    <property type="term" value="F:metal ion binding"/>
    <property type="evidence" value="ECO:0007669"/>
    <property type="project" value="UniProtKB-KW"/>
</dbReference>
<dbReference type="EMBL" id="DRQG01000136">
    <property type="protein sequence ID" value="HGY56876.1"/>
    <property type="molecule type" value="Genomic_DNA"/>
</dbReference>
<keyword evidence="11" id="KW-0238">DNA-binding</keyword>
<protein>
    <recommendedName>
        <fullName evidence="15">DNA 5'-3' helicase</fullName>
        <ecNumber evidence="15">5.6.2.3</ecNumber>
    </recommendedName>
</protein>
<dbReference type="Gene3D" id="3.40.50.300">
    <property type="entry name" value="P-loop containing nucleotide triphosphate hydrolases"/>
    <property type="match status" value="2"/>
</dbReference>
<evidence type="ECO:0000256" key="11">
    <source>
        <dbReference type="ARBA" id="ARBA00023125"/>
    </source>
</evidence>
<keyword evidence="13" id="KW-0413">Isomerase</keyword>
<dbReference type="SMART" id="SM00487">
    <property type="entry name" value="DEXDc"/>
    <property type="match status" value="1"/>
</dbReference>
<keyword evidence="7 18" id="KW-0347">Helicase</keyword>
<dbReference type="InterPro" id="IPR011604">
    <property type="entry name" value="PDDEXK-like_dom_sf"/>
</dbReference>
<evidence type="ECO:0000256" key="1">
    <source>
        <dbReference type="ARBA" id="ARBA00001966"/>
    </source>
</evidence>
<dbReference type="Pfam" id="PF00270">
    <property type="entry name" value="DEAD"/>
    <property type="match status" value="1"/>
</dbReference>
<evidence type="ECO:0000256" key="15">
    <source>
        <dbReference type="ARBA" id="ARBA00044969"/>
    </source>
</evidence>
<keyword evidence="8" id="KW-0067">ATP-binding</keyword>
<dbReference type="InterPro" id="IPR045028">
    <property type="entry name" value="DinG/Rad3-like"/>
</dbReference>
<keyword evidence="4" id="KW-0547">Nucleotide-binding</keyword>
<name>A0A7V4U2I1_CALAY</name>
<dbReference type="SUPFAM" id="SSF52540">
    <property type="entry name" value="P-loop containing nucleoside triphosphate hydrolases"/>
    <property type="match status" value="2"/>
</dbReference>
<dbReference type="Gene3D" id="1.10.30.20">
    <property type="entry name" value="Bacterial XPD DNA helicase, FeS cluster domain"/>
    <property type="match status" value="1"/>
</dbReference>
<gene>
    <name evidence="18" type="ORF">ENK44_14305</name>
</gene>
<dbReference type="Proteomes" id="UP000885779">
    <property type="component" value="Unassembled WGS sequence"/>
</dbReference>
<dbReference type="InterPro" id="IPR011545">
    <property type="entry name" value="DEAD/DEAH_box_helicase_dom"/>
</dbReference>
<evidence type="ECO:0000256" key="9">
    <source>
        <dbReference type="ARBA" id="ARBA00023004"/>
    </source>
</evidence>
<dbReference type="GO" id="GO:0003677">
    <property type="term" value="F:DNA binding"/>
    <property type="evidence" value="ECO:0007669"/>
    <property type="project" value="UniProtKB-KW"/>
</dbReference>
<dbReference type="Pfam" id="PF06733">
    <property type="entry name" value="DEAD_2"/>
    <property type="match status" value="1"/>
</dbReference>
<dbReference type="PROSITE" id="PS51193">
    <property type="entry name" value="HELICASE_ATP_BIND_2"/>
    <property type="match status" value="1"/>
</dbReference>
<evidence type="ECO:0000256" key="13">
    <source>
        <dbReference type="ARBA" id="ARBA00023235"/>
    </source>
</evidence>
<keyword evidence="12" id="KW-0234">DNA repair</keyword>
<dbReference type="InterPro" id="IPR006554">
    <property type="entry name" value="Helicase-like_DEXD_c2"/>
</dbReference>
<dbReference type="InterPro" id="IPR014001">
    <property type="entry name" value="Helicase_ATP-bd"/>
</dbReference>
<evidence type="ECO:0000256" key="8">
    <source>
        <dbReference type="ARBA" id="ARBA00022840"/>
    </source>
</evidence>
<dbReference type="SMART" id="SM00488">
    <property type="entry name" value="DEXDc2"/>
    <property type="match status" value="1"/>
</dbReference>
<dbReference type="PANTHER" id="PTHR11472:SF34">
    <property type="entry name" value="REGULATOR OF TELOMERE ELONGATION HELICASE 1"/>
    <property type="match status" value="1"/>
</dbReference>
<dbReference type="InterPro" id="IPR006555">
    <property type="entry name" value="ATP-dep_Helicase_C"/>
</dbReference>
<dbReference type="Pfam" id="PF13307">
    <property type="entry name" value="Helicase_C_2"/>
    <property type="match status" value="1"/>
</dbReference>
<evidence type="ECO:0000256" key="14">
    <source>
        <dbReference type="ARBA" id="ARBA00038058"/>
    </source>
</evidence>
<evidence type="ECO:0000256" key="16">
    <source>
        <dbReference type="ARBA" id="ARBA00048954"/>
    </source>
</evidence>
<dbReference type="InterPro" id="IPR027417">
    <property type="entry name" value="P-loop_NTPase"/>
</dbReference>
<evidence type="ECO:0000313" key="18">
    <source>
        <dbReference type="EMBL" id="HGY56876.1"/>
    </source>
</evidence>